<keyword evidence="3" id="KW-0804">Transcription</keyword>
<keyword evidence="1" id="KW-0805">Transcription regulation</keyword>
<dbReference type="SMART" id="SM00418">
    <property type="entry name" value="HTH_ARSR"/>
    <property type="match status" value="1"/>
</dbReference>
<keyword evidence="2" id="KW-0238">DNA-binding</keyword>
<dbReference type="InterPro" id="IPR036390">
    <property type="entry name" value="WH_DNA-bd_sf"/>
</dbReference>
<reference evidence="5 6" key="1">
    <citation type="submission" date="2018-08" db="EMBL/GenBank/DDBJ databases">
        <title>A genome reference for cultivated species of the human gut microbiota.</title>
        <authorList>
            <person name="Zou Y."/>
            <person name="Xue W."/>
            <person name="Luo G."/>
        </authorList>
    </citation>
    <scope>NUCLEOTIDE SEQUENCE [LARGE SCALE GENOMIC DNA]</scope>
    <source>
        <strain evidence="5 6">AM25-6</strain>
    </source>
</reference>
<dbReference type="SUPFAM" id="SSF46785">
    <property type="entry name" value="Winged helix' DNA-binding domain"/>
    <property type="match status" value="1"/>
</dbReference>
<organism evidence="5 6">
    <name type="scientific">Anaerofustis stercorihominis</name>
    <dbReference type="NCBI Taxonomy" id="214853"/>
    <lineage>
        <taxon>Bacteria</taxon>
        <taxon>Bacillati</taxon>
        <taxon>Bacillota</taxon>
        <taxon>Clostridia</taxon>
        <taxon>Eubacteriales</taxon>
        <taxon>Eubacteriaceae</taxon>
        <taxon>Anaerofustis</taxon>
    </lineage>
</organism>
<dbReference type="InterPro" id="IPR051011">
    <property type="entry name" value="Metal_resp_trans_reg"/>
</dbReference>
<dbReference type="InterPro" id="IPR011991">
    <property type="entry name" value="ArsR-like_HTH"/>
</dbReference>
<dbReference type="GO" id="GO:0003700">
    <property type="term" value="F:DNA-binding transcription factor activity"/>
    <property type="evidence" value="ECO:0007669"/>
    <property type="project" value="InterPro"/>
</dbReference>
<dbReference type="PANTHER" id="PTHR43132">
    <property type="entry name" value="ARSENICAL RESISTANCE OPERON REPRESSOR ARSR-RELATED"/>
    <property type="match status" value="1"/>
</dbReference>
<accession>A0A3E3DX79</accession>
<dbReference type="Gene3D" id="1.10.10.10">
    <property type="entry name" value="Winged helix-like DNA-binding domain superfamily/Winged helix DNA-binding domain"/>
    <property type="match status" value="1"/>
</dbReference>
<dbReference type="RefSeq" id="WP_117532497.1">
    <property type="nucleotide sequence ID" value="NZ_JBKXAL010000120.1"/>
</dbReference>
<feature type="domain" description="HTH arsR-type" evidence="4">
    <location>
        <begin position="11"/>
        <end position="112"/>
    </location>
</feature>
<dbReference type="PRINTS" id="PR00778">
    <property type="entry name" value="HTHARSR"/>
</dbReference>
<dbReference type="EMBL" id="QUSM01000004">
    <property type="protein sequence ID" value="RGD73891.1"/>
    <property type="molecule type" value="Genomic_DNA"/>
</dbReference>
<dbReference type="PANTHER" id="PTHR43132:SF6">
    <property type="entry name" value="HTH-TYPE TRANSCRIPTIONAL REPRESSOR CZRA"/>
    <property type="match status" value="1"/>
</dbReference>
<dbReference type="PROSITE" id="PS50987">
    <property type="entry name" value="HTH_ARSR_2"/>
    <property type="match status" value="1"/>
</dbReference>
<evidence type="ECO:0000256" key="2">
    <source>
        <dbReference type="ARBA" id="ARBA00023125"/>
    </source>
</evidence>
<dbReference type="Pfam" id="PF01022">
    <property type="entry name" value="HTH_5"/>
    <property type="match status" value="1"/>
</dbReference>
<evidence type="ECO:0000256" key="3">
    <source>
        <dbReference type="ARBA" id="ARBA00023163"/>
    </source>
</evidence>
<evidence type="ECO:0000256" key="1">
    <source>
        <dbReference type="ARBA" id="ARBA00023015"/>
    </source>
</evidence>
<dbReference type="InterPro" id="IPR036388">
    <property type="entry name" value="WH-like_DNA-bd_sf"/>
</dbReference>
<protein>
    <submittedName>
        <fullName evidence="5">ArsR family transcriptional regulator</fullName>
    </submittedName>
</protein>
<evidence type="ECO:0000313" key="6">
    <source>
        <dbReference type="Proteomes" id="UP000261212"/>
    </source>
</evidence>
<sequence>MDDCKKQRLSLSSKFKNCKNAFVALGDETRQNIIIALLESDKIGMRVGEITNKTYLSRPAVSHHLKILKEANIISMYKKGTMNFYYINANKTIWKEIKNLTDNVYDMIQNASSWGYPNENQE</sequence>
<dbReference type="InterPro" id="IPR001845">
    <property type="entry name" value="HTH_ArsR_DNA-bd_dom"/>
</dbReference>
<comment type="caution">
    <text evidence="5">The sequence shown here is derived from an EMBL/GenBank/DDBJ whole genome shotgun (WGS) entry which is preliminary data.</text>
</comment>
<dbReference type="CDD" id="cd00090">
    <property type="entry name" value="HTH_ARSR"/>
    <property type="match status" value="1"/>
</dbReference>
<name>A0A3E3DX79_9FIRM</name>
<dbReference type="GO" id="GO:0003677">
    <property type="term" value="F:DNA binding"/>
    <property type="evidence" value="ECO:0007669"/>
    <property type="project" value="UniProtKB-KW"/>
</dbReference>
<dbReference type="AlphaFoldDB" id="A0A3E3DX79"/>
<gene>
    <name evidence="5" type="ORF">DW687_08945</name>
</gene>
<dbReference type="NCBIfam" id="NF033788">
    <property type="entry name" value="HTH_metalloreg"/>
    <property type="match status" value="1"/>
</dbReference>
<proteinExistence type="predicted"/>
<evidence type="ECO:0000313" key="5">
    <source>
        <dbReference type="EMBL" id="RGD73891.1"/>
    </source>
</evidence>
<evidence type="ECO:0000259" key="4">
    <source>
        <dbReference type="PROSITE" id="PS50987"/>
    </source>
</evidence>
<dbReference type="Proteomes" id="UP000261212">
    <property type="component" value="Unassembled WGS sequence"/>
</dbReference>